<keyword evidence="4 7" id="KW-0812">Transmembrane</keyword>
<evidence type="ECO:0000256" key="3">
    <source>
        <dbReference type="ARBA" id="ARBA00022475"/>
    </source>
</evidence>
<evidence type="ECO:0000259" key="9">
    <source>
        <dbReference type="Pfam" id="PF06750"/>
    </source>
</evidence>
<dbReference type="InterPro" id="IPR010627">
    <property type="entry name" value="Prepilin_pept_A24_N"/>
</dbReference>
<comment type="similarity">
    <text evidence="2">Belongs to the peptidase A24 family.</text>
</comment>
<keyword evidence="10" id="KW-0378">Hydrolase</keyword>
<feature type="transmembrane region" description="Helical" evidence="7">
    <location>
        <begin position="225"/>
        <end position="244"/>
    </location>
</feature>
<feature type="transmembrane region" description="Helical" evidence="7">
    <location>
        <begin position="153"/>
        <end position="176"/>
    </location>
</feature>
<dbReference type="Gene3D" id="1.20.120.1220">
    <property type="match status" value="1"/>
</dbReference>
<evidence type="ECO:0000259" key="8">
    <source>
        <dbReference type="Pfam" id="PF01478"/>
    </source>
</evidence>
<protein>
    <submittedName>
        <fullName evidence="10">Leader peptidase (Prepilin peptidase)/N-methyltransferase</fullName>
        <ecNumber evidence="10">2.1.1.-</ecNumber>
        <ecNumber evidence="10">3.4.23.43</ecNumber>
    </submittedName>
</protein>
<keyword evidence="5 7" id="KW-1133">Transmembrane helix</keyword>
<dbReference type="Pfam" id="PF06750">
    <property type="entry name" value="A24_N_bact"/>
    <property type="match status" value="1"/>
</dbReference>
<accession>A0ABU0JQN1</accession>
<comment type="caution">
    <text evidence="10">The sequence shown here is derived from an EMBL/GenBank/DDBJ whole genome shotgun (WGS) entry which is preliminary data.</text>
</comment>
<dbReference type="EC" id="3.4.23.43" evidence="10"/>
<feature type="transmembrane region" description="Helical" evidence="7">
    <location>
        <begin position="6"/>
        <end position="27"/>
    </location>
</feature>
<dbReference type="PANTHER" id="PTHR30487:SF0">
    <property type="entry name" value="PREPILIN LEADER PEPTIDASE_N-METHYLTRANSFERASE-RELATED"/>
    <property type="match status" value="1"/>
</dbReference>
<evidence type="ECO:0000256" key="6">
    <source>
        <dbReference type="ARBA" id="ARBA00023136"/>
    </source>
</evidence>
<keyword evidence="10" id="KW-0808">Transferase</keyword>
<dbReference type="GO" id="GO:0008168">
    <property type="term" value="F:methyltransferase activity"/>
    <property type="evidence" value="ECO:0007669"/>
    <property type="project" value="UniProtKB-KW"/>
</dbReference>
<proteinExistence type="inferred from homology"/>
<feature type="transmembrane region" description="Helical" evidence="7">
    <location>
        <begin position="197"/>
        <end position="219"/>
    </location>
</feature>
<gene>
    <name evidence="10" type="ORF">QOZ93_001142</name>
</gene>
<dbReference type="InterPro" id="IPR050882">
    <property type="entry name" value="Prepilin_peptidase/N-MTase"/>
</dbReference>
<evidence type="ECO:0000256" key="2">
    <source>
        <dbReference type="ARBA" id="ARBA00005801"/>
    </source>
</evidence>
<dbReference type="Proteomes" id="UP001224418">
    <property type="component" value="Unassembled WGS sequence"/>
</dbReference>
<feature type="transmembrane region" description="Helical" evidence="7">
    <location>
        <begin position="74"/>
        <end position="92"/>
    </location>
</feature>
<keyword evidence="11" id="KW-1185">Reference proteome</keyword>
<evidence type="ECO:0000256" key="1">
    <source>
        <dbReference type="ARBA" id="ARBA00004651"/>
    </source>
</evidence>
<organism evidence="10 11">
    <name type="scientific">Hathewaya limosa</name>
    <name type="common">Clostridium limosum</name>
    <dbReference type="NCBI Taxonomy" id="1536"/>
    <lineage>
        <taxon>Bacteria</taxon>
        <taxon>Bacillati</taxon>
        <taxon>Bacillota</taxon>
        <taxon>Clostridia</taxon>
        <taxon>Eubacteriales</taxon>
        <taxon>Clostridiaceae</taxon>
        <taxon>Hathewaya</taxon>
    </lineage>
</organism>
<dbReference type="Pfam" id="PF01478">
    <property type="entry name" value="Peptidase_A24"/>
    <property type="match status" value="1"/>
</dbReference>
<dbReference type="PANTHER" id="PTHR30487">
    <property type="entry name" value="TYPE 4 PREPILIN-LIKE PROTEINS LEADER PEPTIDE-PROCESSING ENZYME"/>
    <property type="match status" value="1"/>
</dbReference>
<evidence type="ECO:0000256" key="4">
    <source>
        <dbReference type="ARBA" id="ARBA00022692"/>
    </source>
</evidence>
<keyword evidence="6 7" id="KW-0472">Membrane</keyword>
<keyword evidence="10" id="KW-0489">Methyltransferase</keyword>
<evidence type="ECO:0000256" key="7">
    <source>
        <dbReference type="SAM" id="Phobius"/>
    </source>
</evidence>
<feature type="domain" description="Prepilin peptidase A24 N-terminal" evidence="9">
    <location>
        <begin position="13"/>
        <end position="95"/>
    </location>
</feature>
<evidence type="ECO:0000313" key="11">
    <source>
        <dbReference type="Proteomes" id="UP001224418"/>
    </source>
</evidence>
<name>A0ABU0JQN1_HATLI</name>
<dbReference type="InterPro" id="IPR000045">
    <property type="entry name" value="Prepilin_IV_endopep_pep"/>
</dbReference>
<reference evidence="10 11" key="1">
    <citation type="submission" date="2023-07" db="EMBL/GenBank/DDBJ databases">
        <title>Genomic Encyclopedia of Type Strains, Phase IV (KMG-IV): sequencing the most valuable type-strain genomes for metagenomic binning, comparative biology and taxonomic classification.</title>
        <authorList>
            <person name="Goeker M."/>
        </authorList>
    </citation>
    <scope>NUCLEOTIDE SEQUENCE [LARGE SCALE GENOMIC DNA]</scope>
    <source>
        <strain evidence="10 11">DSM 1400</strain>
    </source>
</reference>
<dbReference type="EMBL" id="JAUSWN010000007">
    <property type="protein sequence ID" value="MDQ0479401.1"/>
    <property type="molecule type" value="Genomic_DNA"/>
</dbReference>
<feature type="transmembrane region" description="Helical" evidence="7">
    <location>
        <begin position="125"/>
        <end position="147"/>
    </location>
</feature>
<dbReference type="RefSeq" id="WP_307355463.1">
    <property type="nucleotide sequence ID" value="NZ_BAAACJ010000032.1"/>
</dbReference>
<sequence>MHLQNIYIVFMFLLGACIGSFLNVCIYRIPRKESILLGASHCPMCNNKIKYYDLIPIISLIFLKDKCRYCGRKIPLRYFFIELFTGVFFTYISLKYKFTIDTLRFCMLSMFLIVIGVIDYDTTDVYSNTIIVGIICGTIFLIANYYYGNEFWSYIYGAILGGSFLSFIILITNGIGMGWGDAEACALCGLYLGIRKTLLMIVIAFTIGSVIGSILLLINEKYKKTMIPFVPFLSLASFFTIIYGDKIIRWYMLYM</sequence>
<dbReference type="EC" id="2.1.1.-" evidence="10"/>
<dbReference type="GO" id="GO:0032259">
    <property type="term" value="P:methylation"/>
    <property type="evidence" value="ECO:0007669"/>
    <property type="project" value="UniProtKB-KW"/>
</dbReference>
<comment type="subcellular location">
    <subcellularLocation>
        <location evidence="1">Cell membrane</location>
        <topology evidence="1">Multi-pass membrane protein</topology>
    </subcellularLocation>
</comment>
<feature type="domain" description="Prepilin type IV endopeptidase peptidase" evidence="8">
    <location>
        <begin position="107"/>
        <end position="212"/>
    </location>
</feature>
<evidence type="ECO:0000256" key="5">
    <source>
        <dbReference type="ARBA" id="ARBA00022989"/>
    </source>
</evidence>
<dbReference type="GO" id="GO:0004190">
    <property type="term" value="F:aspartic-type endopeptidase activity"/>
    <property type="evidence" value="ECO:0007669"/>
    <property type="project" value="UniProtKB-EC"/>
</dbReference>
<keyword evidence="3" id="KW-1003">Cell membrane</keyword>
<evidence type="ECO:0000313" key="10">
    <source>
        <dbReference type="EMBL" id="MDQ0479401.1"/>
    </source>
</evidence>